<dbReference type="Proteomes" id="UP000076532">
    <property type="component" value="Unassembled WGS sequence"/>
</dbReference>
<gene>
    <name evidence="1" type="ORF">FIBSPDRAFT_525479</name>
</gene>
<protein>
    <submittedName>
        <fullName evidence="1">Uncharacterized protein</fullName>
    </submittedName>
</protein>
<evidence type="ECO:0000313" key="1">
    <source>
        <dbReference type="EMBL" id="KZP20904.1"/>
    </source>
</evidence>
<organism evidence="1 2">
    <name type="scientific">Athelia psychrophila</name>
    <dbReference type="NCBI Taxonomy" id="1759441"/>
    <lineage>
        <taxon>Eukaryota</taxon>
        <taxon>Fungi</taxon>
        <taxon>Dikarya</taxon>
        <taxon>Basidiomycota</taxon>
        <taxon>Agaricomycotina</taxon>
        <taxon>Agaricomycetes</taxon>
        <taxon>Agaricomycetidae</taxon>
        <taxon>Atheliales</taxon>
        <taxon>Atheliaceae</taxon>
        <taxon>Athelia</taxon>
    </lineage>
</organism>
<dbReference type="AlphaFoldDB" id="A0A166JIT0"/>
<dbReference type="EMBL" id="KV417551">
    <property type="protein sequence ID" value="KZP20904.1"/>
    <property type="molecule type" value="Genomic_DNA"/>
</dbReference>
<reference evidence="1 2" key="1">
    <citation type="journal article" date="2016" name="Mol. Biol. Evol.">
        <title>Comparative Genomics of Early-Diverging Mushroom-Forming Fungi Provides Insights into the Origins of Lignocellulose Decay Capabilities.</title>
        <authorList>
            <person name="Nagy L.G."/>
            <person name="Riley R."/>
            <person name="Tritt A."/>
            <person name="Adam C."/>
            <person name="Daum C."/>
            <person name="Floudas D."/>
            <person name="Sun H."/>
            <person name="Yadav J.S."/>
            <person name="Pangilinan J."/>
            <person name="Larsson K.H."/>
            <person name="Matsuura K."/>
            <person name="Barry K."/>
            <person name="Labutti K."/>
            <person name="Kuo R."/>
            <person name="Ohm R.A."/>
            <person name="Bhattacharya S.S."/>
            <person name="Shirouzu T."/>
            <person name="Yoshinaga Y."/>
            <person name="Martin F.M."/>
            <person name="Grigoriev I.V."/>
            <person name="Hibbett D.S."/>
        </authorList>
    </citation>
    <scope>NUCLEOTIDE SEQUENCE [LARGE SCALE GENOMIC DNA]</scope>
    <source>
        <strain evidence="1 2">CBS 109695</strain>
    </source>
</reference>
<keyword evidence="2" id="KW-1185">Reference proteome</keyword>
<evidence type="ECO:0000313" key="2">
    <source>
        <dbReference type="Proteomes" id="UP000076532"/>
    </source>
</evidence>
<name>A0A166JIT0_9AGAM</name>
<proteinExistence type="predicted"/>
<accession>A0A166JIT0</accession>
<sequence length="212" mass="23520">MGATPSPTRCLRTRVLILLIIPIVFSYALRLHTAHPPLAPRPALAADQPHGLRGAPCFRRPPLRYHLRIVARLWPPKDGGVADAATIKGICIGRGGIFRFDRVGIRTRKRVVVTLPPSRRRHLRIQGLQLVRQLVRPSQLQEQRGVQQGAVQAPEYVGAHYQHLRDVRFVHPLSLVCGDLAEGRTARSSSHPISMLSRALSAGSRTWSGSYV</sequence>